<name>A0A8I3A4Y8_9AGAM</name>
<keyword evidence="2" id="KW-1185">Reference proteome</keyword>
<reference evidence="1" key="1">
    <citation type="submission" date="2021-03" db="EMBL/GenBank/DDBJ databases">
        <title>Evolutionary innovations through gain and loss of genes in the ectomycorrhizal Boletales.</title>
        <authorList>
            <person name="Wu G."/>
            <person name="Miyauchi S."/>
            <person name="Morin E."/>
            <person name="Yang Z.-L."/>
            <person name="Xu J."/>
            <person name="Martin F.M."/>
        </authorList>
    </citation>
    <scope>NUCLEOTIDE SEQUENCE</scope>
    <source>
        <strain evidence="1">BR01</strain>
    </source>
</reference>
<dbReference type="PANTHER" id="PTHR47839">
    <property type="entry name" value="DOMAIN PROTEIN, PUTATIVE (AFU_ORTHOLOGUE AFUA_6G04830)-RELATED"/>
    <property type="match status" value="1"/>
</dbReference>
<dbReference type="EMBL" id="JAGFBS010000055">
    <property type="protein sequence ID" value="KAG6370190.1"/>
    <property type="molecule type" value="Genomic_DNA"/>
</dbReference>
<protein>
    <submittedName>
        <fullName evidence="1">Uncharacterized protein</fullName>
    </submittedName>
</protein>
<dbReference type="AlphaFoldDB" id="A0A8I3A4Y8"/>
<gene>
    <name evidence="1" type="ORF">JVT61DRAFT_12338</name>
</gene>
<accession>A0A8I3A4Y8</accession>
<dbReference type="OrthoDB" id="10031156at2759"/>
<organism evidence="1 2">
    <name type="scientific">Boletus reticuloceps</name>
    <dbReference type="NCBI Taxonomy" id="495285"/>
    <lineage>
        <taxon>Eukaryota</taxon>
        <taxon>Fungi</taxon>
        <taxon>Dikarya</taxon>
        <taxon>Basidiomycota</taxon>
        <taxon>Agaricomycotina</taxon>
        <taxon>Agaricomycetes</taxon>
        <taxon>Agaricomycetidae</taxon>
        <taxon>Boletales</taxon>
        <taxon>Boletineae</taxon>
        <taxon>Boletaceae</taxon>
        <taxon>Boletoideae</taxon>
        <taxon>Boletus</taxon>
    </lineage>
</organism>
<comment type="caution">
    <text evidence="1">The sequence shown here is derived from an EMBL/GenBank/DDBJ whole genome shotgun (WGS) entry which is preliminary data.</text>
</comment>
<dbReference type="Proteomes" id="UP000683000">
    <property type="component" value="Unassembled WGS sequence"/>
</dbReference>
<dbReference type="PANTHER" id="PTHR47839:SF1">
    <property type="entry name" value="DOMAIN PROTEIN, PUTATIVE (AFU_ORTHOLOGUE AFUA_6G04830)-RELATED"/>
    <property type="match status" value="1"/>
</dbReference>
<sequence>MHARTKVSLSWLSGVHNFEVKVLAELVVVSQTLDVGSGKTTRTLDASAAVKRVGSGPIELWLSYIAQVDTYGVATSLCRLLFEKAKVNDTLLFMTILSTDLKALRRRGYNVDKILK</sequence>
<evidence type="ECO:0000313" key="2">
    <source>
        <dbReference type="Proteomes" id="UP000683000"/>
    </source>
</evidence>
<proteinExistence type="predicted"/>
<evidence type="ECO:0000313" key="1">
    <source>
        <dbReference type="EMBL" id="KAG6370190.1"/>
    </source>
</evidence>